<dbReference type="GO" id="GO:0043748">
    <property type="term" value="F:O-succinylbenzoate synthase activity"/>
    <property type="evidence" value="ECO:0007669"/>
    <property type="project" value="UniProtKB-EC"/>
</dbReference>
<accession>A0A286RFD1</accession>
<dbReference type="Pfam" id="PF13378">
    <property type="entry name" value="MR_MLE_C"/>
    <property type="match status" value="1"/>
</dbReference>
<dbReference type="SMART" id="SM00922">
    <property type="entry name" value="MR_MLE"/>
    <property type="match status" value="1"/>
</dbReference>
<dbReference type="Proteomes" id="UP000215086">
    <property type="component" value="Chromosome"/>
</dbReference>
<dbReference type="OrthoDB" id="9785902at2"/>
<reference evidence="4 5" key="1">
    <citation type="journal article" name="Front. Microbiol.">
        <title>Sugar Metabolism of the First Thermophilic Planctomycete Thermogutta terrifontis: Comparative Genomic and Transcriptomic Approaches.</title>
        <authorList>
            <person name="Elcheninov A.G."/>
            <person name="Menzel P."/>
            <person name="Gudbergsdottir S.R."/>
            <person name="Slesarev A.I."/>
            <person name="Kadnikov V.V."/>
            <person name="Krogh A."/>
            <person name="Bonch-Osmolovskaya E.A."/>
            <person name="Peng X."/>
            <person name="Kublanov I.V."/>
        </authorList>
    </citation>
    <scope>NUCLEOTIDE SEQUENCE [LARGE SCALE GENOMIC DNA]</scope>
    <source>
        <strain evidence="4 5">R1</strain>
    </source>
</reference>
<feature type="domain" description="Mandelate racemase/muconate lactonizing enzyme C-terminal" evidence="3">
    <location>
        <begin position="151"/>
        <end position="243"/>
    </location>
</feature>
<evidence type="ECO:0000313" key="5">
    <source>
        <dbReference type="Proteomes" id="UP000215086"/>
    </source>
</evidence>
<dbReference type="InterPro" id="IPR013342">
    <property type="entry name" value="Mandelate_racemase_C"/>
</dbReference>
<dbReference type="InterPro" id="IPR029017">
    <property type="entry name" value="Enolase-like_N"/>
</dbReference>
<dbReference type="InterPro" id="IPR029065">
    <property type="entry name" value="Enolase_C-like"/>
</dbReference>
<sequence>MRISRIDLYLLNIPLNSPLRFETVPYSPNVQEWPELQTVLVCLWSGDICGWGEAAPGNGPFWTAEWSAGAYRVLRDWISPLVLHKEFNASSELAECLAIIRGHRAAKAALDIAFWDLKSRIEGRPLYAALGGTNRELPLGTIIDRPNCPDLERFVQAVADAFQKGFSRVAVKIRPGLDLQLLNVLRHEFPVADIHGDLEGALSLGQMEIIYRFDDFNLRMLEQPLSADDLVGHAMVQEALRTPICLDESITTPAQADMALELHSAKYFNLNPVRVGGLTPALAIHQAAHEHCVPCYLGMYPQTAVGTRAALALGTLSNFCYPADYWGPNLLAEDVGEPVTLERDSEDGKIRAKLWENPGLGITPDPQQFRQWILEEAHLD</sequence>
<evidence type="ECO:0000256" key="2">
    <source>
        <dbReference type="ARBA" id="ARBA00022723"/>
    </source>
</evidence>
<keyword evidence="5" id="KW-1185">Reference proteome</keyword>
<gene>
    <name evidence="4" type="ORF">THTE_2073</name>
</gene>
<dbReference type="GO" id="GO:0046872">
    <property type="term" value="F:metal ion binding"/>
    <property type="evidence" value="ECO:0007669"/>
    <property type="project" value="UniProtKB-KW"/>
</dbReference>
<evidence type="ECO:0000256" key="1">
    <source>
        <dbReference type="ARBA" id="ARBA00008031"/>
    </source>
</evidence>
<comment type="similarity">
    <text evidence="1">Belongs to the mandelate racemase/muconate lactonizing enzyme family.</text>
</comment>
<keyword evidence="4" id="KW-0456">Lyase</keyword>
<dbReference type="SUPFAM" id="SSF51604">
    <property type="entry name" value="Enolase C-terminal domain-like"/>
    <property type="match status" value="1"/>
</dbReference>
<dbReference type="SFLD" id="SFLDS00001">
    <property type="entry name" value="Enolase"/>
    <property type="match status" value="1"/>
</dbReference>
<dbReference type="RefSeq" id="WP_095414931.1">
    <property type="nucleotide sequence ID" value="NZ_CP018477.1"/>
</dbReference>
<dbReference type="EC" id="4.2.1.113" evidence="4"/>
<dbReference type="AlphaFoldDB" id="A0A286RFD1"/>
<evidence type="ECO:0000313" key="4">
    <source>
        <dbReference type="EMBL" id="ASV74675.1"/>
    </source>
</evidence>
<dbReference type="InterPro" id="IPR013341">
    <property type="entry name" value="Mandelate_racemase_N_dom"/>
</dbReference>
<evidence type="ECO:0000259" key="3">
    <source>
        <dbReference type="SMART" id="SM00922"/>
    </source>
</evidence>
<dbReference type="KEGG" id="ttf:THTE_2073"/>
<dbReference type="SUPFAM" id="SSF54826">
    <property type="entry name" value="Enolase N-terminal domain-like"/>
    <property type="match status" value="1"/>
</dbReference>
<keyword evidence="2" id="KW-0479">Metal-binding</keyword>
<name>A0A286RFD1_9BACT</name>
<dbReference type="InterPro" id="IPR034593">
    <property type="entry name" value="DgoD-like"/>
</dbReference>
<dbReference type="InterPro" id="IPR036849">
    <property type="entry name" value="Enolase-like_C_sf"/>
</dbReference>
<dbReference type="PANTHER" id="PTHR48080">
    <property type="entry name" value="D-GALACTONATE DEHYDRATASE-RELATED"/>
    <property type="match status" value="1"/>
</dbReference>
<protein>
    <submittedName>
        <fullName evidence="4">O-succinylbenzoate synthase</fullName>
        <ecNumber evidence="4">4.2.1.113</ecNumber>
    </submittedName>
</protein>
<proteinExistence type="inferred from homology"/>
<dbReference type="EMBL" id="CP018477">
    <property type="protein sequence ID" value="ASV74675.1"/>
    <property type="molecule type" value="Genomic_DNA"/>
</dbReference>
<dbReference type="Gene3D" id="3.30.390.10">
    <property type="entry name" value="Enolase-like, N-terminal domain"/>
    <property type="match status" value="1"/>
</dbReference>
<dbReference type="PANTHER" id="PTHR48080:SF3">
    <property type="entry name" value="ENOLASE SUPERFAMILY MEMBER DDB_G0284701"/>
    <property type="match status" value="1"/>
</dbReference>
<organism evidence="4 5">
    <name type="scientific">Thermogutta terrifontis</name>
    <dbReference type="NCBI Taxonomy" id="1331910"/>
    <lineage>
        <taxon>Bacteria</taxon>
        <taxon>Pseudomonadati</taxon>
        <taxon>Planctomycetota</taxon>
        <taxon>Planctomycetia</taxon>
        <taxon>Pirellulales</taxon>
        <taxon>Thermoguttaceae</taxon>
        <taxon>Thermogutta</taxon>
    </lineage>
</organism>
<dbReference type="Gene3D" id="3.20.20.120">
    <property type="entry name" value="Enolase-like C-terminal domain"/>
    <property type="match status" value="1"/>
</dbReference>
<dbReference type="Pfam" id="PF02746">
    <property type="entry name" value="MR_MLE_N"/>
    <property type="match status" value="1"/>
</dbReference>
<dbReference type="SFLD" id="SFLDG00180">
    <property type="entry name" value="muconate_cycloisomerase"/>
    <property type="match status" value="1"/>
</dbReference>